<evidence type="ECO:0000313" key="2">
    <source>
        <dbReference type="EMBL" id="JAS97372.1"/>
    </source>
</evidence>
<name>A0A1B6JDW2_9HEMI</name>
<evidence type="ECO:0000259" key="1">
    <source>
        <dbReference type="Pfam" id="PF05021"/>
    </source>
</evidence>
<accession>A0A1B6JDW2</accession>
<organism evidence="2">
    <name type="scientific">Homalodisca liturata</name>
    <dbReference type="NCBI Taxonomy" id="320908"/>
    <lineage>
        <taxon>Eukaryota</taxon>
        <taxon>Metazoa</taxon>
        <taxon>Ecdysozoa</taxon>
        <taxon>Arthropoda</taxon>
        <taxon>Hexapoda</taxon>
        <taxon>Insecta</taxon>
        <taxon>Pterygota</taxon>
        <taxon>Neoptera</taxon>
        <taxon>Paraneoptera</taxon>
        <taxon>Hemiptera</taxon>
        <taxon>Auchenorrhyncha</taxon>
        <taxon>Membracoidea</taxon>
        <taxon>Cicadellidae</taxon>
        <taxon>Cicadellinae</taxon>
        <taxon>Proconiini</taxon>
        <taxon>Homalodisca</taxon>
    </lineage>
</organism>
<protein>
    <recommendedName>
        <fullName evidence="1">Nuclear pore localisation protein NPL4 C-terminal domain-containing protein</fullName>
    </recommendedName>
</protein>
<dbReference type="InterPro" id="IPR007717">
    <property type="entry name" value="NPL4_C"/>
</dbReference>
<gene>
    <name evidence="2" type="ORF">g.57564</name>
</gene>
<feature type="non-terminal residue" evidence="2">
    <location>
        <position position="106"/>
    </location>
</feature>
<proteinExistence type="predicted"/>
<feature type="domain" description="Nuclear pore localisation protein NPL4 C-terminal" evidence="1">
    <location>
        <begin position="12"/>
        <end position="97"/>
    </location>
</feature>
<sequence>FYEVQSAVRNPDFVSVCISSDAEHNIVPEVFMLTRQFIGLMDARALQLTTDPAFFETGRDISYLIRNEYNRDVPMQAAPFVPVDYFVVDCGVGYRDDPLFPAPAVL</sequence>
<reference evidence="2" key="1">
    <citation type="submission" date="2015-11" db="EMBL/GenBank/DDBJ databases">
        <title>De novo transcriptome assembly of four potential Pierce s Disease insect vectors from Arizona vineyards.</title>
        <authorList>
            <person name="Tassone E.E."/>
        </authorList>
    </citation>
    <scope>NUCLEOTIDE SEQUENCE</scope>
</reference>
<feature type="non-terminal residue" evidence="2">
    <location>
        <position position="1"/>
    </location>
</feature>
<dbReference type="AlphaFoldDB" id="A0A1B6JDW2"/>
<dbReference type="EMBL" id="GECU01010334">
    <property type="protein sequence ID" value="JAS97372.1"/>
    <property type="molecule type" value="Transcribed_RNA"/>
</dbReference>
<dbReference type="Pfam" id="PF05021">
    <property type="entry name" value="NPL4"/>
    <property type="match status" value="1"/>
</dbReference>